<dbReference type="NCBIfam" id="TIGR00229">
    <property type="entry name" value="sensory_box"/>
    <property type="match status" value="1"/>
</dbReference>
<keyword evidence="3" id="KW-0597">Phosphoprotein</keyword>
<dbReference type="SMART" id="SM00086">
    <property type="entry name" value="PAC"/>
    <property type="match status" value="2"/>
</dbReference>
<feature type="domain" description="PAS" evidence="6">
    <location>
        <begin position="63"/>
        <end position="102"/>
    </location>
</feature>
<evidence type="ECO:0000259" key="7">
    <source>
        <dbReference type="PROSITE" id="PS50113"/>
    </source>
</evidence>
<comment type="catalytic activity">
    <reaction evidence="1">
        <text>ATP + protein L-histidine = ADP + protein N-phospho-L-histidine.</text>
        <dbReference type="EC" id="2.7.13.3"/>
    </reaction>
</comment>
<evidence type="ECO:0000256" key="1">
    <source>
        <dbReference type="ARBA" id="ARBA00000085"/>
    </source>
</evidence>
<sequence>MKTKSGNWIWVLGRGKCVKRDKTGKTVRLIGTHVNITKQKDTENELLRYKNRLEDLVETREWDAQGEILFMNNYGLDFFGFKAEYLVGRNVVGTIVAPSDSEGYNLENKMKAVQKNPEAFYSSENENMKKDGGKVWIAWTNKGIYDENGLLLKTLSVGIDRTKQREKEIFCYEIFE</sequence>
<dbReference type="InterPro" id="IPR052162">
    <property type="entry name" value="Sensor_kinase/Photoreceptor"/>
</dbReference>
<evidence type="ECO:0000259" key="6">
    <source>
        <dbReference type="PROSITE" id="PS50112"/>
    </source>
</evidence>
<keyword evidence="4" id="KW-0808">Transferase</keyword>
<name>A0A975BB40_9BACT</name>
<dbReference type="EC" id="2.7.13.3" evidence="2"/>
<feature type="domain" description="PAC" evidence="7">
    <location>
        <begin position="121"/>
        <end position="173"/>
    </location>
</feature>
<dbReference type="PANTHER" id="PTHR43304:SF1">
    <property type="entry name" value="PAC DOMAIN-CONTAINING PROTEIN"/>
    <property type="match status" value="1"/>
</dbReference>
<dbReference type="GO" id="GO:0006355">
    <property type="term" value="P:regulation of DNA-templated transcription"/>
    <property type="evidence" value="ECO:0007669"/>
    <property type="project" value="InterPro"/>
</dbReference>
<feature type="domain" description="PAC" evidence="7">
    <location>
        <begin position="1"/>
        <end position="48"/>
    </location>
</feature>
<dbReference type="Proteomes" id="UP000663720">
    <property type="component" value="Chromosome"/>
</dbReference>
<gene>
    <name evidence="8" type="ORF">dnl_44310</name>
</gene>
<keyword evidence="5" id="KW-0418">Kinase</keyword>
<dbReference type="InterPro" id="IPR013767">
    <property type="entry name" value="PAS_fold"/>
</dbReference>
<dbReference type="PROSITE" id="PS50112">
    <property type="entry name" value="PAS"/>
    <property type="match status" value="1"/>
</dbReference>
<evidence type="ECO:0000256" key="2">
    <source>
        <dbReference type="ARBA" id="ARBA00012438"/>
    </source>
</evidence>
<proteinExistence type="predicted"/>
<dbReference type="InterPro" id="IPR000014">
    <property type="entry name" value="PAS"/>
</dbReference>
<keyword evidence="9" id="KW-1185">Reference proteome</keyword>
<dbReference type="Pfam" id="PF00989">
    <property type="entry name" value="PAS"/>
    <property type="match status" value="1"/>
</dbReference>
<dbReference type="AlphaFoldDB" id="A0A975BB40"/>
<dbReference type="Gene3D" id="3.30.450.20">
    <property type="entry name" value="PAS domain"/>
    <property type="match status" value="2"/>
</dbReference>
<dbReference type="KEGG" id="dli:dnl_44310"/>
<dbReference type="PANTHER" id="PTHR43304">
    <property type="entry name" value="PHYTOCHROME-LIKE PROTEIN CPH1"/>
    <property type="match status" value="1"/>
</dbReference>
<dbReference type="PROSITE" id="PS50113">
    <property type="entry name" value="PAC"/>
    <property type="match status" value="2"/>
</dbReference>
<dbReference type="InterPro" id="IPR001610">
    <property type="entry name" value="PAC"/>
</dbReference>
<reference evidence="8" key="1">
    <citation type="journal article" date="2021" name="Microb. Physiol.">
        <title>Proteogenomic Insights into the Physiology of Marine, Sulfate-Reducing, Filamentous Desulfonema limicola and Desulfonema magnum.</title>
        <authorList>
            <person name="Schnaars V."/>
            <person name="Wohlbrand L."/>
            <person name="Scheve S."/>
            <person name="Hinrichs C."/>
            <person name="Reinhardt R."/>
            <person name="Rabus R."/>
        </authorList>
    </citation>
    <scope>NUCLEOTIDE SEQUENCE</scope>
    <source>
        <strain evidence="8">5ac10</strain>
    </source>
</reference>
<evidence type="ECO:0000256" key="5">
    <source>
        <dbReference type="ARBA" id="ARBA00022777"/>
    </source>
</evidence>
<dbReference type="GO" id="GO:0004673">
    <property type="term" value="F:protein histidine kinase activity"/>
    <property type="evidence" value="ECO:0007669"/>
    <property type="project" value="UniProtKB-EC"/>
</dbReference>
<evidence type="ECO:0000313" key="8">
    <source>
        <dbReference type="EMBL" id="QTA82067.1"/>
    </source>
</evidence>
<dbReference type="CDD" id="cd00130">
    <property type="entry name" value="PAS"/>
    <property type="match status" value="1"/>
</dbReference>
<dbReference type="InterPro" id="IPR000700">
    <property type="entry name" value="PAS-assoc_C"/>
</dbReference>
<dbReference type="SUPFAM" id="SSF55785">
    <property type="entry name" value="PYP-like sensor domain (PAS domain)"/>
    <property type="match status" value="2"/>
</dbReference>
<accession>A0A975BB40</accession>
<protein>
    <recommendedName>
        <fullName evidence="2">histidine kinase</fullName>
        <ecNumber evidence="2">2.7.13.3</ecNumber>
    </recommendedName>
</protein>
<evidence type="ECO:0000256" key="4">
    <source>
        <dbReference type="ARBA" id="ARBA00022679"/>
    </source>
</evidence>
<evidence type="ECO:0000256" key="3">
    <source>
        <dbReference type="ARBA" id="ARBA00022553"/>
    </source>
</evidence>
<dbReference type="InterPro" id="IPR035965">
    <property type="entry name" value="PAS-like_dom_sf"/>
</dbReference>
<dbReference type="EMBL" id="CP061799">
    <property type="protein sequence ID" value="QTA82067.1"/>
    <property type="molecule type" value="Genomic_DNA"/>
</dbReference>
<evidence type="ECO:0000313" key="9">
    <source>
        <dbReference type="Proteomes" id="UP000663720"/>
    </source>
</evidence>
<organism evidence="8 9">
    <name type="scientific">Desulfonema limicola</name>
    <dbReference type="NCBI Taxonomy" id="45656"/>
    <lineage>
        <taxon>Bacteria</taxon>
        <taxon>Pseudomonadati</taxon>
        <taxon>Thermodesulfobacteriota</taxon>
        <taxon>Desulfobacteria</taxon>
        <taxon>Desulfobacterales</taxon>
        <taxon>Desulfococcaceae</taxon>
        <taxon>Desulfonema</taxon>
    </lineage>
</organism>